<dbReference type="PANTHER" id="PTHR33022:SF20">
    <property type="entry name" value="UBIQUITIN-LIKE PROTEASE FAMILY PROFILE DOMAIN-CONTAINING PROTEIN"/>
    <property type="match status" value="1"/>
</dbReference>
<evidence type="ECO:0000313" key="2">
    <source>
        <dbReference type="Proteomes" id="UP001234989"/>
    </source>
</evidence>
<dbReference type="Gene3D" id="3.40.395.10">
    <property type="entry name" value="Adenoviral Proteinase, Chain A"/>
    <property type="match status" value="1"/>
</dbReference>
<gene>
    <name evidence="1" type="ORF">MTR67_012400</name>
</gene>
<reference evidence="1" key="1">
    <citation type="submission" date="2023-08" db="EMBL/GenBank/DDBJ databases">
        <title>A de novo genome assembly of Solanum verrucosum Schlechtendal, a Mexican diploid species geographically isolated from the other diploid A-genome species in potato relatives.</title>
        <authorList>
            <person name="Hosaka K."/>
        </authorList>
    </citation>
    <scope>NUCLEOTIDE SEQUENCE</scope>
    <source>
        <tissue evidence="1">Young leaves</tissue>
    </source>
</reference>
<dbReference type="SUPFAM" id="SSF54001">
    <property type="entry name" value="Cysteine proteinases"/>
    <property type="match status" value="1"/>
</dbReference>
<dbReference type="AlphaFoldDB" id="A0AAF0TMW3"/>
<dbReference type="Proteomes" id="UP001234989">
    <property type="component" value="Chromosome 3"/>
</dbReference>
<dbReference type="InterPro" id="IPR038765">
    <property type="entry name" value="Papain-like_cys_pep_sf"/>
</dbReference>
<dbReference type="EMBL" id="CP133614">
    <property type="protein sequence ID" value="WMV19015.1"/>
    <property type="molecule type" value="Genomic_DNA"/>
</dbReference>
<proteinExistence type="predicted"/>
<protein>
    <recommendedName>
        <fullName evidence="3">Ubiquitin-like protease family profile domain-containing protein</fullName>
    </recommendedName>
</protein>
<evidence type="ECO:0008006" key="3">
    <source>
        <dbReference type="Google" id="ProtNLM"/>
    </source>
</evidence>
<evidence type="ECO:0000313" key="1">
    <source>
        <dbReference type="EMBL" id="WMV19015.1"/>
    </source>
</evidence>
<accession>A0AAF0TMW3</accession>
<dbReference type="PANTHER" id="PTHR33022">
    <property type="entry name" value="DUF1985 DOMAIN-CONTAINING PROTEIN"/>
    <property type="match status" value="1"/>
</dbReference>
<organism evidence="1 2">
    <name type="scientific">Solanum verrucosum</name>
    <dbReference type="NCBI Taxonomy" id="315347"/>
    <lineage>
        <taxon>Eukaryota</taxon>
        <taxon>Viridiplantae</taxon>
        <taxon>Streptophyta</taxon>
        <taxon>Embryophyta</taxon>
        <taxon>Tracheophyta</taxon>
        <taxon>Spermatophyta</taxon>
        <taxon>Magnoliopsida</taxon>
        <taxon>eudicotyledons</taxon>
        <taxon>Gunneridae</taxon>
        <taxon>Pentapetalae</taxon>
        <taxon>asterids</taxon>
        <taxon>lamiids</taxon>
        <taxon>Solanales</taxon>
        <taxon>Solanaceae</taxon>
        <taxon>Solanoideae</taxon>
        <taxon>Solaneae</taxon>
        <taxon>Solanum</taxon>
    </lineage>
</organism>
<sequence>MYLVKCDFYQDKDLNISTHPRYQGHTLYDFFDIVYVEDIPQQPDDSLDCGVYVAAYAEFLNDGKDIPTDLDPEEVRIRYASLLWNYNIQKLQVGAVSDNEAPLKPIRNRTENNSTERLQCSSFLPYS</sequence>
<keyword evidence="2" id="KW-1185">Reference proteome</keyword>
<name>A0AAF0TMW3_SOLVR</name>